<name>A0A319D6T6_9EURO</name>
<sequence>MSNPNQATLPAQCGSSNEEEVTTTGESAREAVRHANAAFSESVMSEESSIFNAPRTNSGTEDAAQKFSPDNQTHASLDSRITANMAMFIPLTSEVSDPSQRLDREPKYFTEQKTQASGWYPQLALDSRVLSTDKGRAIVVASPPDEPSKRSLFDALRFRKTASLNDADDAERTFKWPGNLDSPVSPALPSYPPPVRSPTPPGLPSFGTREAIYYSAQYPVRSATVSGHIQQGIPNSGRSPGRRGTHGTRAGSYGEALRRLLSFPSSAPSQPKRQTYTIARAEDGTAVQGRFPYRQSGHGMNLARRLEDHPFHRSEVLTARGDNVNVGGYVALSAQTSGEHCDSKQIQPIEPSNPGADSSMSRNRPRFALNSLLPVPRPVITSIPQRPVSANASLPTYRVESFHTCISHSQSPGVPSADTQGLERISESPGAACFLAPTQSAPVSAALEECGLVNEQSPWLQPLRIVNSWFCCCLGVRNEQDACVYSNTSSNDTYTTARTHPSNGNAAERPRTDLPEEAVQRPGQWLLETWRSFQVLASRNLPAISLLPG</sequence>
<proteinExistence type="predicted"/>
<keyword evidence="3" id="KW-1185">Reference proteome</keyword>
<evidence type="ECO:0000256" key="1">
    <source>
        <dbReference type="SAM" id="MobiDB-lite"/>
    </source>
</evidence>
<reference evidence="2 3" key="1">
    <citation type="submission" date="2018-02" db="EMBL/GenBank/DDBJ databases">
        <title>The genomes of Aspergillus section Nigri reveals drivers in fungal speciation.</title>
        <authorList>
            <consortium name="DOE Joint Genome Institute"/>
            <person name="Vesth T.C."/>
            <person name="Nybo J."/>
            <person name="Theobald S."/>
            <person name="Brandl J."/>
            <person name="Frisvad J.C."/>
            <person name="Nielsen K.F."/>
            <person name="Lyhne E.K."/>
            <person name="Kogle M.E."/>
            <person name="Kuo A."/>
            <person name="Riley R."/>
            <person name="Clum A."/>
            <person name="Nolan M."/>
            <person name="Lipzen A."/>
            <person name="Salamov A."/>
            <person name="Henrissat B."/>
            <person name="Wiebenga A."/>
            <person name="De vries R.P."/>
            <person name="Grigoriev I.V."/>
            <person name="Mortensen U.H."/>
            <person name="Andersen M.R."/>
            <person name="Baker S.E."/>
        </authorList>
    </citation>
    <scope>NUCLEOTIDE SEQUENCE [LARGE SCALE GENOMIC DNA]</scope>
    <source>
        <strain evidence="2 3">CBS 707.79</strain>
    </source>
</reference>
<feature type="compositionally biased region" description="Polar residues" evidence="1">
    <location>
        <begin position="42"/>
        <end position="60"/>
    </location>
</feature>
<dbReference type="AlphaFoldDB" id="A0A319D6T6"/>
<protein>
    <submittedName>
        <fullName evidence="2">Uncharacterized protein</fullName>
    </submittedName>
</protein>
<dbReference type="VEuPathDB" id="FungiDB:BO71DRAFT_382426"/>
<dbReference type="EMBL" id="KZ825902">
    <property type="protein sequence ID" value="PYH93014.1"/>
    <property type="molecule type" value="Genomic_DNA"/>
</dbReference>
<organism evidence="2 3">
    <name type="scientific">Aspergillus ellipticus CBS 707.79</name>
    <dbReference type="NCBI Taxonomy" id="1448320"/>
    <lineage>
        <taxon>Eukaryota</taxon>
        <taxon>Fungi</taxon>
        <taxon>Dikarya</taxon>
        <taxon>Ascomycota</taxon>
        <taxon>Pezizomycotina</taxon>
        <taxon>Eurotiomycetes</taxon>
        <taxon>Eurotiomycetidae</taxon>
        <taxon>Eurotiales</taxon>
        <taxon>Aspergillaceae</taxon>
        <taxon>Aspergillus</taxon>
        <taxon>Aspergillus subgen. Circumdati</taxon>
    </lineage>
</organism>
<evidence type="ECO:0000313" key="3">
    <source>
        <dbReference type="Proteomes" id="UP000247810"/>
    </source>
</evidence>
<feature type="compositionally biased region" description="Polar residues" evidence="1">
    <location>
        <begin position="1"/>
        <end position="26"/>
    </location>
</feature>
<dbReference type="OrthoDB" id="4157036at2759"/>
<feature type="region of interest" description="Disordered" evidence="1">
    <location>
        <begin position="338"/>
        <end position="362"/>
    </location>
</feature>
<feature type="compositionally biased region" description="Polar residues" evidence="1">
    <location>
        <begin position="229"/>
        <end position="238"/>
    </location>
</feature>
<accession>A0A319D6T6</accession>
<gene>
    <name evidence="2" type="ORF">BO71DRAFT_382426</name>
</gene>
<feature type="region of interest" description="Disordered" evidence="1">
    <location>
        <begin position="1"/>
        <end position="76"/>
    </location>
</feature>
<feature type="region of interest" description="Disordered" evidence="1">
    <location>
        <begin position="493"/>
        <end position="517"/>
    </location>
</feature>
<dbReference type="Proteomes" id="UP000247810">
    <property type="component" value="Unassembled WGS sequence"/>
</dbReference>
<evidence type="ECO:0000313" key="2">
    <source>
        <dbReference type="EMBL" id="PYH93014.1"/>
    </source>
</evidence>
<feature type="region of interest" description="Disordered" evidence="1">
    <location>
        <begin position="229"/>
        <end position="250"/>
    </location>
</feature>